<sequence length="80" mass="8872">MAKVEIFTADCYLCDDVVQQVNDLACSKCEVVVYDLNKTTVTSESEDKAKAYGIQFVPAVAINGKLIDLELLKRKDARLT</sequence>
<dbReference type="Gene3D" id="3.40.30.10">
    <property type="entry name" value="Glutaredoxin"/>
    <property type="match status" value="1"/>
</dbReference>
<reference evidence="1" key="1">
    <citation type="submission" date="2020-09" db="EMBL/GenBank/DDBJ databases">
        <title>Draft Genome Sequence of Paenibacillus sp. WST5.</title>
        <authorList>
            <person name="Bao Z."/>
        </authorList>
    </citation>
    <scope>NUCLEOTIDE SEQUENCE</scope>
    <source>
        <strain evidence="1">WST5</strain>
    </source>
</reference>
<comment type="caution">
    <text evidence="1">The sequence shown here is derived from an EMBL/GenBank/DDBJ whole genome shotgun (WGS) entry which is preliminary data.</text>
</comment>
<dbReference type="SUPFAM" id="SSF52833">
    <property type="entry name" value="Thioredoxin-like"/>
    <property type="match status" value="1"/>
</dbReference>
<protein>
    <submittedName>
        <fullName evidence="1">Glutaredoxin</fullName>
    </submittedName>
</protein>
<dbReference type="EMBL" id="JACVVD010000010">
    <property type="protein sequence ID" value="MBD0383155.1"/>
    <property type="molecule type" value="Genomic_DNA"/>
</dbReference>
<accession>A0A926QL27</accession>
<gene>
    <name evidence="1" type="ORF">ICC18_23890</name>
</gene>
<name>A0A926QL27_9BACL</name>
<evidence type="ECO:0000313" key="1">
    <source>
        <dbReference type="EMBL" id="MBD0383155.1"/>
    </source>
</evidence>
<dbReference type="InterPro" id="IPR036249">
    <property type="entry name" value="Thioredoxin-like_sf"/>
</dbReference>
<proteinExistence type="predicted"/>
<dbReference type="AlphaFoldDB" id="A0A926QL27"/>
<dbReference type="Proteomes" id="UP000650466">
    <property type="component" value="Unassembled WGS sequence"/>
</dbReference>
<keyword evidence="2" id="KW-1185">Reference proteome</keyword>
<organism evidence="1 2">
    <name type="scientific">Paenibacillus sedimenti</name>
    <dbReference type="NCBI Taxonomy" id="2770274"/>
    <lineage>
        <taxon>Bacteria</taxon>
        <taxon>Bacillati</taxon>
        <taxon>Bacillota</taxon>
        <taxon>Bacilli</taxon>
        <taxon>Bacillales</taxon>
        <taxon>Paenibacillaceae</taxon>
        <taxon>Paenibacillus</taxon>
    </lineage>
</organism>
<evidence type="ECO:0000313" key="2">
    <source>
        <dbReference type="Proteomes" id="UP000650466"/>
    </source>
</evidence>